<evidence type="ECO:0000256" key="5">
    <source>
        <dbReference type="ARBA" id="ARBA00022741"/>
    </source>
</evidence>
<feature type="transmembrane region" description="Helical" evidence="11">
    <location>
        <begin position="7"/>
        <end position="25"/>
    </location>
</feature>
<evidence type="ECO:0000313" key="12">
    <source>
        <dbReference type="EMBL" id="MBU3841587.1"/>
    </source>
</evidence>
<keyword evidence="6 11" id="KW-0067">ATP-binding</keyword>
<dbReference type="GO" id="GO:0008556">
    <property type="term" value="F:P-type potassium transmembrane transporter activity"/>
    <property type="evidence" value="ECO:0007669"/>
    <property type="project" value="InterPro"/>
</dbReference>
<comment type="similarity">
    <text evidence="11">Belongs to the KdpC family.</text>
</comment>
<accession>A0A9E2NWK1</accession>
<name>A0A9E2NWK1_9FUSO</name>
<reference evidence="12" key="1">
    <citation type="journal article" date="2021" name="PeerJ">
        <title>Extensive microbial diversity within the chicken gut microbiome revealed by metagenomics and culture.</title>
        <authorList>
            <person name="Gilroy R."/>
            <person name="Ravi A."/>
            <person name="Getino M."/>
            <person name="Pursley I."/>
            <person name="Horton D.L."/>
            <person name="Alikhan N.F."/>
            <person name="Baker D."/>
            <person name="Gharbi K."/>
            <person name="Hall N."/>
            <person name="Watson M."/>
            <person name="Adriaenssens E.M."/>
            <person name="Foster-Nyarko E."/>
            <person name="Jarju S."/>
            <person name="Secka A."/>
            <person name="Antonio M."/>
            <person name="Oren A."/>
            <person name="Chaudhuri R.R."/>
            <person name="La Ragione R."/>
            <person name="Hildebrand F."/>
            <person name="Pallen M.J."/>
        </authorList>
    </citation>
    <scope>NUCLEOTIDE SEQUENCE</scope>
    <source>
        <strain evidence="12">A6-441</strain>
    </source>
</reference>
<comment type="function">
    <text evidence="11">Part of the high-affinity ATP-driven potassium transport (or Kdp) system, which catalyzes the hydrolysis of ATP coupled with the electrogenic transport of potassium into the cytoplasm. This subunit acts as a catalytic chaperone that increases the ATP-binding affinity of the ATP-hydrolyzing subunit KdpB by the formation of a transient KdpB/KdpC/ATP ternary complex.</text>
</comment>
<proteinExistence type="inferred from homology"/>
<dbReference type="PIRSF" id="PIRSF001296">
    <property type="entry name" value="K_ATPase_KdpC"/>
    <property type="match status" value="1"/>
</dbReference>
<reference evidence="12" key="2">
    <citation type="submission" date="2021-04" db="EMBL/GenBank/DDBJ databases">
        <authorList>
            <person name="Gilroy R."/>
        </authorList>
    </citation>
    <scope>NUCLEOTIDE SEQUENCE</scope>
    <source>
        <strain evidence="12">A6-441</strain>
    </source>
</reference>
<keyword evidence="5 11" id="KW-0547">Nucleotide-binding</keyword>
<evidence type="ECO:0000256" key="11">
    <source>
        <dbReference type="HAMAP-Rule" id="MF_00276"/>
    </source>
</evidence>
<dbReference type="PANTHER" id="PTHR30042:SF2">
    <property type="entry name" value="POTASSIUM-TRANSPORTING ATPASE KDPC SUBUNIT"/>
    <property type="match status" value="1"/>
</dbReference>
<dbReference type="InterPro" id="IPR003820">
    <property type="entry name" value="KdpC"/>
</dbReference>
<keyword evidence="2 11" id="KW-1003">Cell membrane</keyword>
<evidence type="ECO:0000256" key="4">
    <source>
        <dbReference type="ARBA" id="ARBA00022692"/>
    </source>
</evidence>
<sequence>MENLKKGILITLVLFLITTIYTYMINGFAQVFFHESANGSIILKNGEGIGSKYIGQNFESDKYFHGRASILNYNTYSTLKEAQMIPSSGGSNLGGSNLEYNKNIKERIEKILSENPSIEIKDIPVDMVTASASGLDPHITTQGALIQVERVARVNRITKEEVINLVKKMEKNGIINVLELNLALENLIK</sequence>
<evidence type="ECO:0000256" key="10">
    <source>
        <dbReference type="ARBA" id="ARBA00023136"/>
    </source>
</evidence>
<dbReference type="Proteomes" id="UP000724657">
    <property type="component" value="Unassembled WGS sequence"/>
</dbReference>
<keyword evidence="3 11" id="KW-0633">Potassium transport</keyword>
<gene>
    <name evidence="11" type="primary">kdpC</name>
    <name evidence="12" type="ORF">IAA47_01075</name>
</gene>
<dbReference type="EMBL" id="JAHLFN010000012">
    <property type="protein sequence ID" value="MBU3841587.1"/>
    <property type="molecule type" value="Genomic_DNA"/>
</dbReference>
<comment type="subcellular location">
    <subcellularLocation>
        <location evidence="11">Cell membrane</location>
        <topology evidence="11">Single-pass membrane protein</topology>
    </subcellularLocation>
</comment>
<dbReference type="InterPro" id="IPR036388">
    <property type="entry name" value="WH-like_DNA-bd_sf"/>
</dbReference>
<protein>
    <recommendedName>
        <fullName evidence="11">Potassium-transporting ATPase KdpC subunit</fullName>
    </recommendedName>
    <alternativeName>
        <fullName evidence="11">ATP phosphohydrolase [potassium-transporting] C chain</fullName>
    </alternativeName>
    <alternativeName>
        <fullName evidence="11">Potassium-binding and translocating subunit C</fullName>
    </alternativeName>
    <alternativeName>
        <fullName evidence="11">Potassium-translocating ATPase C chain</fullName>
    </alternativeName>
</protein>
<dbReference type="PANTHER" id="PTHR30042">
    <property type="entry name" value="POTASSIUM-TRANSPORTING ATPASE C CHAIN"/>
    <property type="match status" value="1"/>
</dbReference>
<evidence type="ECO:0000313" key="13">
    <source>
        <dbReference type="Proteomes" id="UP000724657"/>
    </source>
</evidence>
<dbReference type="AlphaFoldDB" id="A0A9E2NWK1"/>
<evidence type="ECO:0000256" key="9">
    <source>
        <dbReference type="ARBA" id="ARBA00023065"/>
    </source>
</evidence>
<organism evidence="12 13">
    <name type="scientific">Candidatus Fusobacterium pullicola</name>
    <dbReference type="NCBI Taxonomy" id="2838601"/>
    <lineage>
        <taxon>Bacteria</taxon>
        <taxon>Fusobacteriati</taxon>
        <taxon>Fusobacteriota</taxon>
        <taxon>Fusobacteriia</taxon>
        <taxon>Fusobacteriales</taxon>
        <taxon>Fusobacteriaceae</taxon>
        <taxon>Fusobacterium</taxon>
    </lineage>
</organism>
<evidence type="ECO:0000256" key="2">
    <source>
        <dbReference type="ARBA" id="ARBA00022475"/>
    </source>
</evidence>
<dbReference type="GO" id="GO:0005524">
    <property type="term" value="F:ATP binding"/>
    <property type="evidence" value="ECO:0007669"/>
    <property type="project" value="UniProtKB-UniRule"/>
</dbReference>
<evidence type="ECO:0000256" key="6">
    <source>
        <dbReference type="ARBA" id="ARBA00022840"/>
    </source>
</evidence>
<evidence type="ECO:0000256" key="1">
    <source>
        <dbReference type="ARBA" id="ARBA00022448"/>
    </source>
</evidence>
<keyword evidence="9 11" id="KW-0406">Ion transport</keyword>
<keyword evidence="8 11" id="KW-1133">Transmembrane helix</keyword>
<dbReference type="HAMAP" id="MF_00276">
    <property type="entry name" value="KdpC"/>
    <property type="match status" value="1"/>
</dbReference>
<dbReference type="GO" id="GO:0005886">
    <property type="term" value="C:plasma membrane"/>
    <property type="evidence" value="ECO:0007669"/>
    <property type="project" value="UniProtKB-SubCell"/>
</dbReference>
<evidence type="ECO:0000256" key="7">
    <source>
        <dbReference type="ARBA" id="ARBA00022958"/>
    </source>
</evidence>
<comment type="subunit">
    <text evidence="11">The system is composed of three essential subunits: KdpA, KdpB and KdpC.</text>
</comment>
<evidence type="ECO:0000256" key="8">
    <source>
        <dbReference type="ARBA" id="ARBA00022989"/>
    </source>
</evidence>
<comment type="caution">
    <text evidence="12">The sequence shown here is derived from an EMBL/GenBank/DDBJ whole genome shotgun (WGS) entry which is preliminary data.</text>
</comment>
<keyword evidence="10 11" id="KW-0472">Membrane</keyword>
<keyword evidence="4 11" id="KW-0812">Transmembrane</keyword>
<keyword evidence="7 11" id="KW-0630">Potassium</keyword>
<evidence type="ECO:0000256" key="3">
    <source>
        <dbReference type="ARBA" id="ARBA00022538"/>
    </source>
</evidence>
<dbReference type="Gene3D" id="1.10.10.10">
    <property type="entry name" value="Winged helix-like DNA-binding domain superfamily/Winged helix DNA-binding domain"/>
    <property type="match status" value="1"/>
</dbReference>
<keyword evidence="1 11" id="KW-0813">Transport</keyword>
<dbReference type="Pfam" id="PF02669">
    <property type="entry name" value="KdpC"/>
    <property type="match status" value="1"/>
</dbReference>